<evidence type="ECO:0000256" key="3">
    <source>
        <dbReference type="SAM" id="MobiDB-lite"/>
    </source>
</evidence>
<feature type="region of interest" description="Disordered" evidence="3">
    <location>
        <begin position="191"/>
        <end position="217"/>
    </location>
</feature>
<dbReference type="SMART" id="SM00360">
    <property type="entry name" value="RRM"/>
    <property type="match status" value="1"/>
</dbReference>
<proteinExistence type="predicted"/>
<protein>
    <recommendedName>
        <fullName evidence="4">RRM domain-containing protein</fullName>
    </recommendedName>
</protein>
<dbReference type="GO" id="GO:0003723">
    <property type="term" value="F:RNA binding"/>
    <property type="evidence" value="ECO:0007669"/>
    <property type="project" value="UniProtKB-UniRule"/>
</dbReference>
<dbReference type="InterPro" id="IPR052462">
    <property type="entry name" value="SLIRP/GR-RBP-like"/>
</dbReference>
<feature type="region of interest" description="Disordered" evidence="3">
    <location>
        <begin position="346"/>
        <end position="480"/>
    </location>
</feature>
<feature type="compositionally biased region" description="Polar residues" evidence="3">
    <location>
        <begin position="144"/>
        <end position="156"/>
    </location>
</feature>
<keyword evidence="6" id="KW-1185">Reference proteome</keyword>
<gene>
    <name evidence="5" type="ORF">N7468_004784</name>
</gene>
<dbReference type="SUPFAM" id="SSF54928">
    <property type="entry name" value="RNA-binding domain, RBD"/>
    <property type="match status" value="1"/>
</dbReference>
<dbReference type="OrthoDB" id="193499at2759"/>
<sequence>MSLKPFQIRDLHEGISGGAEGKLVGFSSAPGIVQISASEYDNLADSHPRARLTYLDEDDGDQITVGYTCLIFTCGKMSDFGFFNRLDLHSSSPSALMKPWGPNPPLVPTESSEDSPSPMHIFDIRRSNSVTELWKKYEIKGSRPQASESVDTSSNIEPIPHVTATSTPGDESQPLLAAFEAELANILNAAEDSSEIRTQRSDPEPAPEQSTTGEQRTPHPAELLAAQILHHLVHGANIVQSELRSRWPDLQRQLHEAQRNIPENVIPSLQSMLATIETHMRTAYNNIPNSSRQWAENTYNAGRPVAENAAENLRTMASDFNQIGRTLFAAFESELSRFSLQEMNAATEGAAPTAPVSSTSTGPASEPASSHSGQPSEHQASNTTGQDMKSEFPGPGQPTACDRVNHDSASNAAPDHRDLPNQNDSPYSLRTDPSHHFNNRFSRPYPPPPPPPPVGPAGFFTSHPPAPHYQPPWSFTPRPYGDPRHYGTGHFGHGPPHPGPAHAAAQPPAFYPFSSGAWPPRAPWYSPPEWNWQHKPGAKTGSEASLVSEADARNKTLFIGNVGFRVTEKTIRDVFAAKGFIVDVDLPMDSVSGKHAGFGYLKFPSFDAAIAGMQSLQGAHIDGHAINLEFSHSVPSQGIGHPQPRDTANQSPNETQDANDISSAKAPTSSDAELKKTPSIRRRKSVSFREPAKSEGNAIPHPLESLKTESESAGFTPAFDASIENRSTHSTFVYSPYTRRPCQPQSRRTDEPVPTRLSIRSTSPGRSTSAPSIWLW</sequence>
<evidence type="ECO:0000259" key="4">
    <source>
        <dbReference type="PROSITE" id="PS50102"/>
    </source>
</evidence>
<organism evidence="5 6">
    <name type="scientific">Penicillium chermesinum</name>
    <dbReference type="NCBI Taxonomy" id="63820"/>
    <lineage>
        <taxon>Eukaryota</taxon>
        <taxon>Fungi</taxon>
        <taxon>Dikarya</taxon>
        <taxon>Ascomycota</taxon>
        <taxon>Pezizomycotina</taxon>
        <taxon>Eurotiomycetes</taxon>
        <taxon>Eurotiomycetidae</taxon>
        <taxon>Eurotiales</taxon>
        <taxon>Aspergillaceae</taxon>
        <taxon>Penicillium</taxon>
    </lineage>
</organism>
<feature type="region of interest" description="Disordered" evidence="3">
    <location>
        <begin position="735"/>
        <end position="776"/>
    </location>
</feature>
<feature type="compositionally biased region" description="Pro residues" evidence="3">
    <location>
        <begin position="444"/>
        <end position="455"/>
    </location>
</feature>
<dbReference type="EMBL" id="JAPQKS010000003">
    <property type="protein sequence ID" value="KAJ5240165.1"/>
    <property type="molecule type" value="Genomic_DNA"/>
</dbReference>
<dbReference type="Pfam" id="PF00076">
    <property type="entry name" value="RRM_1"/>
    <property type="match status" value="1"/>
</dbReference>
<keyword evidence="1 2" id="KW-0694">RNA-binding</keyword>
<feature type="domain" description="RRM" evidence="4">
    <location>
        <begin position="555"/>
        <end position="633"/>
    </location>
</feature>
<evidence type="ECO:0000256" key="2">
    <source>
        <dbReference type="PROSITE-ProRule" id="PRU00176"/>
    </source>
</evidence>
<comment type="caution">
    <text evidence="5">The sequence shown here is derived from an EMBL/GenBank/DDBJ whole genome shotgun (WGS) entry which is preliminary data.</text>
</comment>
<evidence type="ECO:0000313" key="5">
    <source>
        <dbReference type="EMBL" id="KAJ5240165.1"/>
    </source>
</evidence>
<dbReference type="InterPro" id="IPR035979">
    <property type="entry name" value="RBD_domain_sf"/>
</dbReference>
<dbReference type="PANTHER" id="PTHR48027">
    <property type="entry name" value="HETEROGENEOUS NUCLEAR RIBONUCLEOPROTEIN 87F-RELATED"/>
    <property type="match status" value="1"/>
</dbReference>
<evidence type="ECO:0000313" key="6">
    <source>
        <dbReference type="Proteomes" id="UP001150941"/>
    </source>
</evidence>
<evidence type="ECO:0000256" key="1">
    <source>
        <dbReference type="ARBA" id="ARBA00022884"/>
    </source>
</evidence>
<dbReference type="RefSeq" id="XP_058333084.1">
    <property type="nucleotide sequence ID" value="XM_058474081.1"/>
</dbReference>
<feature type="region of interest" description="Disordered" evidence="3">
    <location>
        <begin position="141"/>
        <end position="171"/>
    </location>
</feature>
<dbReference type="InterPro" id="IPR000504">
    <property type="entry name" value="RRM_dom"/>
</dbReference>
<dbReference type="GeneID" id="83201384"/>
<dbReference type="PROSITE" id="PS50102">
    <property type="entry name" value="RRM"/>
    <property type="match status" value="1"/>
</dbReference>
<feature type="compositionally biased region" description="Basic and acidic residues" evidence="3">
    <location>
        <begin position="194"/>
        <end position="203"/>
    </location>
</feature>
<accession>A0A9W9P9E9</accession>
<feature type="compositionally biased region" description="Polar residues" evidence="3">
    <location>
        <begin position="355"/>
        <end position="387"/>
    </location>
</feature>
<dbReference type="Gene3D" id="3.30.70.330">
    <property type="match status" value="1"/>
</dbReference>
<reference evidence="5" key="2">
    <citation type="journal article" date="2023" name="IMA Fungus">
        <title>Comparative genomic study of the Penicillium genus elucidates a diverse pangenome and 15 lateral gene transfer events.</title>
        <authorList>
            <person name="Petersen C."/>
            <person name="Sorensen T."/>
            <person name="Nielsen M.R."/>
            <person name="Sondergaard T.E."/>
            <person name="Sorensen J.L."/>
            <person name="Fitzpatrick D.A."/>
            <person name="Frisvad J.C."/>
            <person name="Nielsen K.L."/>
        </authorList>
    </citation>
    <scope>NUCLEOTIDE SEQUENCE</scope>
    <source>
        <strain evidence="5">IBT 19713</strain>
    </source>
</reference>
<reference evidence="5" key="1">
    <citation type="submission" date="2022-11" db="EMBL/GenBank/DDBJ databases">
        <authorList>
            <person name="Petersen C."/>
        </authorList>
    </citation>
    <scope>NUCLEOTIDE SEQUENCE</scope>
    <source>
        <strain evidence="5">IBT 19713</strain>
    </source>
</reference>
<feature type="compositionally biased region" description="Polar residues" evidence="3">
    <location>
        <begin position="646"/>
        <end position="671"/>
    </location>
</feature>
<dbReference type="AlphaFoldDB" id="A0A9W9P9E9"/>
<dbReference type="InterPro" id="IPR012677">
    <property type="entry name" value="Nucleotide-bd_a/b_plait_sf"/>
</dbReference>
<feature type="compositionally biased region" description="Polar residues" evidence="3">
    <location>
        <begin position="758"/>
        <end position="776"/>
    </location>
</feature>
<dbReference type="Proteomes" id="UP001150941">
    <property type="component" value="Unassembled WGS sequence"/>
</dbReference>
<name>A0A9W9P9E9_9EURO</name>
<feature type="region of interest" description="Disordered" evidence="3">
    <location>
        <begin position="633"/>
        <end position="712"/>
    </location>
</feature>